<dbReference type="EMBL" id="AEAH01000774">
    <property type="protein sequence ID" value="EGH30502.1"/>
    <property type="molecule type" value="Genomic_DNA"/>
</dbReference>
<evidence type="ECO:0000313" key="1">
    <source>
        <dbReference type="EMBL" id="EGH30502.1"/>
    </source>
</evidence>
<dbReference type="Proteomes" id="UP000004471">
    <property type="component" value="Unassembled WGS sequence"/>
</dbReference>
<reference evidence="1 2" key="1">
    <citation type="journal article" date="2011" name="PLoS Pathog.">
        <title>Dynamic evolution of pathogenicity revealed by sequencing and comparative genomics of 19 Pseudomonas syringae isolates.</title>
        <authorList>
            <person name="Baltrus D.A."/>
            <person name="Nishimura M.T."/>
            <person name="Romanchuk A."/>
            <person name="Chang J.H."/>
            <person name="Mukhtar M.S."/>
            <person name="Cherkis K."/>
            <person name="Roach J."/>
            <person name="Grant S.R."/>
            <person name="Jones C.D."/>
            <person name="Dangl J.L."/>
        </authorList>
    </citation>
    <scope>NUCLEOTIDE SEQUENCE [LARGE SCALE GENOMIC DNA]</scope>
    <source>
        <strain evidence="2">M301072PT</strain>
    </source>
</reference>
<accession>F3FJW6</accession>
<protein>
    <submittedName>
        <fullName evidence="1">Uncharacterized protein</fullName>
    </submittedName>
</protein>
<dbReference type="PATRIC" id="fig|629262.5.peg.2746"/>
<name>F3FJW6_PSESX</name>
<dbReference type="HOGENOM" id="CLU_2754886_0_0_6"/>
<dbReference type="AlphaFoldDB" id="F3FJW6"/>
<evidence type="ECO:0000313" key="2">
    <source>
        <dbReference type="Proteomes" id="UP000004471"/>
    </source>
</evidence>
<organism evidence="1 2">
    <name type="scientific">Pseudomonas syringae pv. japonica str. M301072</name>
    <dbReference type="NCBI Taxonomy" id="629262"/>
    <lineage>
        <taxon>Bacteria</taxon>
        <taxon>Pseudomonadati</taxon>
        <taxon>Pseudomonadota</taxon>
        <taxon>Gammaproteobacteria</taxon>
        <taxon>Pseudomonadales</taxon>
        <taxon>Pseudomonadaceae</taxon>
        <taxon>Pseudomonas</taxon>
        <taxon>Pseudomonas syringae</taxon>
    </lineage>
</organism>
<gene>
    <name evidence="1" type="ORF">PSYJA_16587</name>
</gene>
<comment type="caution">
    <text evidence="1">The sequence shown here is derived from an EMBL/GenBank/DDBJ whole genome shotgun (WGS) entry which is preliminary data.</text>
</comment>
<proteinExistence type="predicted"/>
<sequence>MPSTITALASWHAFAHHYLVFKVLNKPEVFVEIATGKINVDERFINDEDTRRLLTQHLMALQDLATQRVC</sequence>